<protein>
    <recommendedName>
        <fullName evidence="1">DUF1854 domain-containing protein</fullName>
    </recommendedName>
</protein>
<evidence type="ECO:0000313" key="3">
    <source>
        <dbReference type="Proteomes" id="UP000590740"/>
    </source>
</evidence>
<dbReference type="RefSeq" id="WP_184339870.1">
    <property type="nucleotide sequence ID" value="NZ_JACHIG010000005.1"/>
</dbReference>
<gene>
    <name evidence="2" type="ORF">HNQ65_002524</name>
</gene>
<reference evidence="2 3" key="1">
    <citation type="submission" date="2020-08" db="EMBL/GenBank/DDBJ databases">
        <title>Genomic Encyclopedia of Type Strains, Phase IV (KMG-IV): sequencing the most valuable type-strain genomes for metagenomic binning, comparative biology and taxonomic classification.</title>
        <authorList>
            <person name="Goeker M."/>
        </authorList>
    </citation>
    <scope>NUCLEOTIDE SEQUENCE [LARGE SCALE GENOMIC DNA]</scope>
    <source>
        <strain evidence="2 3">DSM 12252</strain>
    </source>
</reference>
<keyword evidence="3" id="KW-1185">Reference proteome</keyword>
<organism evidence="2 3">
    <name type="scientific">Prosthecobacter vanneervenii</name>
    <dbReference type="NCBI Taxonomy" id="48466"/>
    <lineage>
        <taxon>Bacteria</taxon>
        <taxon>Pseudomonadati</taxon>
        <taxon>Verrucomicrobiota</taxon>
        <taxon>Verrucomicrobiia</taxon>
        <taxon>Verrucomicrobiales</taxon>
        <taxon>Verrucomicrobiaceae</taxon>
        <taxon>Prosthecobacter</taxon>
    </lineage>
</organism>
<dbReference type="InterPro" id="IPR015005">
    <property type="entry name" value="DUF1854"/>
</dbReference>
<dbReference type="EMBL" id="JACHIG010000005">
    <property type="protein sequence ID" value="MBB5032941.1"/>
    <property type="molecule type" value="Genomic_DNA"/>
</dbReference>
<name>A0A7W7YB43_9BACT</name>
<sequence length="159" mass="18177">MSTTPPPDISFEQDALGRLILIAPGGTRHVNVHPAKMFPLTEKDHWISIQSENSREILCVEDPQTLPEPSRSLLLGALARRDFVPIIQVIHRIVRMADGHQWHVTTDRGDTTFEVETDESIQNLGHGRLVIVDRRNTRYLIPSVPSLDRVSKRKLEHYY</sequence>
<dbReference type="Pfam" id="PF08909">
    <property type="entry name" value="DUF1854"/>
    <property type="match status" value="1"/>
</dbReference>
<dbReference type="AlphaFoldDB" id="A0A7W7YB43"/>
<evidence type="ECO:0000259" key="1">
    <source>
        <dbReference type="Pfam" id="PF08909"/>
    </source>
</evidence>
<comment type="caution">
    <text evidence="2">The sequence shown here is derived from an EMBL/GenBank/DDBJ whole genome shotgun (WGS) entry which is preliminary data.</text>
</comment>
<feature type="domain" description="DUF1854" evidence="1">
    <location>
        <begin position="29"/>
        <end position="157"/>
    </location>
</feature>
<proteinExistence type="predicted"/>
<evidence type="ECO:0000313" key="2">
    <source>
        <dbReference type="EMBL" id="MBB5032941.1"/>
    </source>
</evidence>
<dbReference type="Proteomes" id="UP000590740">
    <property type="component" value="Unassembled WGS sequence"/>
</dbReference>
<accession>A0A7W7YB43</accession>